<evidence type="ECO:0000313" key="13">
    <source>
        <dbReference type="Proteomes" id="UP000256970"/>
    </source>
</evidence>
<evidence type="ECO:0000256" key="7">
    <source>
        <dbReference type="SAM" id="MobiDB-lite"/>
    </source>
</evidence>
<feature type="domain" description="NOMO-like N-terminal beta-sandwich" evidence="8">
    <location>
        <begin position="12"/>
        <end position="84"/>
    </location>
</feature>
<evidence type="ECO:0000259" key="10">
    <source>
        <dbReference type="Pfam" id="PF22904"/>
    </source>
</evidence>
<keyword evidence="13" id="KW-1185">Reference proteome</keyword>
<evidence type="ECO:0000256" key="4">
    <source>
        <dbReference type="ARBA" id="ARBA00022824"/>
    </source>
</evidence>
<feature type="region of interest" description="Disordered" evidence="7">
    <location>
        <begin position="1269"/>
        <end position="1308"/>
    </location>
</feature>
<dbReference type="Pfam" id="PF22902">
    <property type="entry name" value="NOMO1-like_9th"/>
    <property type="match status" value="1"/>
</dbReference>
<dbReference type="InterPro" id="IPR013784">
    <property type="entry name" value="Carb-bd-like_fold"/>
</dbReference>
<name>A0A383V8I8_TETOB</name>
<dbReference type="InterPro" id="IPR051417">
    <property type="entry name" value="SDr/BOS_complex"/>
</dbReference>
<dbReference type="PANTHER" id="PTHR23303">
    <property type="entry name" value="CARBOXYPEPTIDASE REGULATORY REGION-CONTAINING"/>
    <property type="match status" value="1"/>
</dbReference>
<dbReference type="Pfam" id="PF23194">
    <property type="entry name" value="NOMO_5th"/>
    <property type="match status" value="1"/>
</dbReference>
<dbReference type="InterPro" id="IPR055074">
    <property type="entry name" value="NOMO1-3_2nd"/>
</dbReference>
<evidence type="ECO:0000256" key="3">
    <source>
        <dbReference type="ARBA" id="ARBA00022729"/>
    </source>
</evidence>
<evidence type="ECO:0000259" key="11">
    <source>
        <dbReference type="Pfam" id="PF23194"/>
    </source>
</evidence>
<evidence type="ECO:0000313" key="12">
    <source>
        <dbReference type="EMBL" id="SZX61878.1"/>
    </source>
</evidence>
<keyword evidence="3" id="KW-0732">Signal</keyword>
<dbReference type="STRING" id="3088.A0A383V8I8"/>
<gene>
    <name evidence="12" type="ORF">BQ4739_LOCUS2439</name>
</gene>
<evidence type="ECO:0000256" key="2">
    <source>
        <dbReference type="ARBA" id="ARBA00022692"/>
    </source>
</evidence>
<keyword evidence="5" id="KW-1133">Transmembrane helix</keyword>
<organism evidence="12 13">
    <name type="scientific">Tetradesmus obliquus</name>
    <name type="common">Green alga</name>
    <name type="synonym">Acutodesmus obliquus</name>
    <dbReference type="NCBI Taxonomy" id="3088"/>
    <lineage>
        <taxon>Eukaryota</taxon>
        <taxon>Viridiplantae</taxon>
        <taxon>Chlorophyta</taxon>
        <taxon>core chlorophytes</taxon>
        <taxon>Chlorophyceae</taxon>
        <taxon>CS clade</taxon>
        <taxon>Sphaeropleales</taxon>
        <taxon>Scenedesmaceae</taxon>
        <taxon>Tetradesmus</taxon>
    </lineage>
</organism>
<keyword evidence="2" id="KW-0812">Transmembrane</keyword>
<dbReference type="EMBL" id="FNXT01000183">
    <property type="protein sequence ID" value="SZX61878.1"/>
    <property type="molecule type" value="Genomic_DNA"/>
</dbReference>
<evidence type="ECO:0000256" key="6">
    <source>
        <dbReference type="ARBA" id="ARBA00023136"/>
    </source>
</evidence>
<feature type="domain" description="NOMO second beta-sandwich" evidence="10">
    <location>
        <begin position="87"/>
        <end position="185"/>
    </location>
</feature>
<dbReference type="SUPFAM" id="SSF49452">
    <property type="entry name" value="Starch-binding domain-like"/>
    <property type="match status" value="2"/>
</dbReference>
<feature type="domain" description="NOMO second beta-sandwich" evidence="10">
    <location>
        <begin position="222"/>
        <end position="299"/>
    </location>
</feature>
<dbReference type="SUPFAM" id="SSF49464">
    <property type="entry name" value="Carboxypeptidase regulatory domain-like"/>
    <property type="match status" value="1"/>
</dbReference>
<reference evidence="12 13" key="1">
    <citation type="submission" date="2016-10" db="EMBL/GenBank/DDBJ databases">
        <authorList>
            <person name="Cai Z."/>
        </authorList>
    </citation>
    <scope>NUCLEOTIDE SEQUENCE [LARGE SCALE GENOMIC DNA]</scope>
</reference>
<dbReference type="InterPro" id="IPR008969">
    <property type="entry name" value="CarboxyPept-like_regulatory"/>
</dbReference>
<accession>A0A383V8I8</accession>
<evidence type="ECO:0000256" key="5">
    <source>
        <dbReference type="ARBA" id="ARBA00022989"/>
    </source>
</evidence>
<dbReference type="PANTHER" id="PTHR23303:SF14">
    <property type="entry name" value="BOS COMPLEX SUBUNIT NOMO1-RELATED"/>
    <property type="match status" value="1"/>
</dbReference>
<dbReference type="Pfam" id="PF13620">
    <property type="entry name" value="CarboxypepD_reg"/>
    <property type="match status" value="2"/>
</dbReference>
<dbReference type="GO" id="GO:0030246">
    <property type="term" value="F:carbohydrate binding"/>
    <property type="evidence" value="ECO:0007669"/>
    <property type="project" value="InterPro"/>
</dbReference>
<feature type="compositionally biased region" description="Gly residues" evidence="7">
    <location>
        <begin position="1230"/>
        <end position="1241"/>
    </location>
</feature>
<sequence>MQAALKEVGVDSVDLSSVQVQLLSPQGVKKSEGDCSPNGYYFVPVEAGTYKVRVRAQPGWVFSPQEVQITCSSQACNSGEDVNFELTGFELSGHVEAAAAASCKAAQASYSGIAIAVRPADSSATAAAAAAAATVQVSDSSFVTGSLLPGRYIITASHPDWKLEPAEITQTLGPGTTQLPRPFAVTGYTVSGGVTSRSGPVAGVQVTLLSSDVEAAGCSASHPPGRVEVTNLEAALSTTALCSVISGTDGQYSFPGVPCGQYTLQATHPDTDSRFEIEPNSQEVSVGHRNAAAPEAFVVAGFSVQGRVVDGAGEGIAGVEIRVGRELKATTDLNGRYSLARMSEGRVDISASKKHHSFSSLTAVHITPSAALLPDITVTALELCGRLEHGEQRFKGSARRVSLVSSDGTNPSQHTTADASSGEFCFARVPPGRYRAAPYVTADEKSKGLVFSPSFVDLQLAGQPVVNVVFSQAQLSVAGEVACLAGPCPGDVQLLLRAADGKVAASARLDEVAVRDEQSTGKSIRYVLPKVSPGRYMLTASRAGWCWQAAQGVEVAVETSDVEAALLQQAGFQLQVTASHATSLILSGSSQQHTAAPGSTTSICIPTAGQVTITTSSCFVFGADKGSYTINVDPEQPLQPLFLQATAVAISGEVVVQAGTGSSAEAADSAGSSDVSSSFLQHVSITATAPGQTTDAAQVVKAVKVDAAKPGVYSYSLTVDLGASVVLTPSVGDSSSLLLYPRSRVIKQDASSKECPPAIAAFEAKPGRMLAGSVDPAVEGAEVKAFFHSASSAAGRAAGDLAAEVITDAAGSFQLGPLYSDAEYIVQLNKTGHIITPPSITTTSPASSGSAASTEQQQLLRFTSKQLASVVVSVDLPAGTQPSAVFLSLSGSGGFKSNARLAPDSSLTFQNLQPGTYYLKPLLREHQFEPPVADLVLKDGQAAAVTLTAVRSAWGISGAVTSVGGNPMAGAVVEACQGSGAAAAVLDSSVTDDAGQYRIGNLRPGAVYELRVRFDGRVVSAHPASQQVDLQRADASGINFVAFRTSTRSTFSAALKLPTELRGAIRAELLPAGSSSSSSSGSGTPSAAGATVVASATVDGSGFFEMRGLKPGAFVLRLSCNPAAAGGRSCEPWELPVQVPARDIHLGVLPYTAAPLSSSTSSTAAGVQLSDEGLDWKAPVLVLLLLAAGSVTVFKPAIIDILQLRSAVSASTGASTVSTGNGVANASSSGGAGSGRQGNNGGRSAAAASAASRAAAVAAAAAAPLPAGDGAAAASAADDSEWLDDNELRGMGMKQRGAAGARSRARRA</sequence>
<dbReference type="InterPro" id="IPR055073">
    <property type="entry name" value="NOMO1-like_9th"/>
</dbReference>
<evidence type="ECO:0000259" key="8">
    <source>
        <dbReference type="Pfam" id="PF22898"/>
    </source>
</evidence>
<keyword evidence="6" id="KW-0472">Membrane</keyword>
<dbReference type="Proteomes" id="UP000256970">
    <property type="component" value="Unassembled WGS sequence"/>
</dbReference>
<evidence type="ECO:0000256" key="1">
    <source>
        <dbReference type="ARBA" id="ARBA00004115"/>
    </source>
</evidence>
<dbReference type="InterPro" id="IPR056190">
    <property type="entry name" value="NOMO_5th"/>
</dbReference>
<feature type="compositionally biased region" description="Low complexity" evidence="7">
    <location>
        <begin position="1214"/>
        <end position="1229"/>
    </location>
</feature>
<keyword evidence="4" id="KW-0256">Endoplasmic reticulum</keyword>
<feature type="domain" description="NOMO fifth transthyretin-like" evidence="11">
    <location>
        <begin position="382"/>
        <end position="470"/>
    </location>
</feature>
<dbReference type="Gene3D" id="2.60.40.1120">
    <property type="entry name" value="Carboxypeptidase-like, regulatory domain"/>
    <property type="match status" value="2"/>
</dbReference>
<feature type="domain" description="NOMO-like ninth beta-sandwich" evidence="9">
    <location>
        <begin position="767"/>
        <end position="839"/>
    </location>
</feature>
<evidence type="ECO:0008006" key="14">
    <source>
        <dbReference type="Google" id="ProtNLM"/>
    </source>
</evidence>
<dbReference type="InterPro" id="IPR055075">
    <property type="entry name" value="NOMO-like_N"/>
</dbReference>
<dbReference type="Pfam" id="PF22904">
    <property type="entry name" value="NOMO1-like_2nd"/>
    <property type="match status" value="2"/>
</dbReference>
<protein>
    <recommendedName>
        <fullName evidence="14">ER membrane protein complex subunit 7 beta-sandwich domain-containing protein</fullName>
    </recommendedName>
</protein>
<feature type="region of interest" description="Disordered" evidence="7">
    <location>
        <begin position="1214"/>
        <end position="1244"/>
    </location>
</feature>
<dbReference type="GO" id="GO:0005789">
    <property type="term" value="C:endoplasmic reticulum membrane"/>
    <property type="evidence" value="ECO:0007669"/>
    <property type="project" value="UniProtKB-SubCell"/>
</dbReference>
<comment type="subcellular location">
    <subcellularLocation>
        <location evidence="1">Endoplasmic reticulum membrane</location>
        <topology evidence="1">Single-pass type I membrane protein</topology>
    </subcellularLocation>
</comment>
<dbReference type="Pfam" id="PF22898">
    <property type="entry name" value="NOMO1-like_1st"/>
    <property type="match status" value="1"/>
</dbReference>
<proteinExistence type="predicted"/>
<evidence type="ECO:0000259" key="9">
    <source>
        <dbReference type="Pfam" id="PF22902"/>
    </source>
</evidence>